<feature type="transmembrane region" description="Helical" evidence="1">
    <location>
        <begin position="72"/>
        <end position="90"/>
    </location>
</feature>
<organism evidence="2 3">
    <name type="scientific">Mucilaginibacter mali</name>
    <dbReference type="NCBI Taxonomy" id="2740462"/>
    <lineage>
        <taxon>Bacteria</taxon>
        <taxon>Pseudomonadati</taxon>
        <taxon>Bacteroidota</taxon>
        <taxon>Sphingobacteriia</taxon>
        <taxon>Sphingobacteriales</taxon>
        <taxon>Sphingobacteriaceae</taxon>
        <taxon>Mucilaginibacter</taxon>
    </lineage>
</organism>
<feature type="transmembrane region" description="Helical" evidence="1">
    <location>
        <begin position="12"/>
        <end position="29"/>
    </location>
</feature>
<sequence length="131" mass="14892">MKQVLKYQRPALWWALFIFIICNIQFGSVGKSHLFFPGFDKVTHCGLFFVQAVFLGSGFIRQYGVRHFTLMAGIRAFFIVVLYGGIIELLQRYVFTWRSGEWDDLFCDAVGAGMAIFAILVTLYASANAKD</sequence>
<feature type="transmembrane region" description="Helical" evidence="1">
    <location>
        <begin position="41"/>
        <end position="60"/>
    </location>
</feature>
<name>A0A7D4UN82_9SPHI</name>
<feature type="transmembrane region" description="Helical" evidence="1">
    <location>
        <begin position="110"/>
        <end position="127"/>
    </location>
</feature>
<dbReference type="AlphaFoldDB" id="A0A7D4UN82"/>
<keyword evidence="1" id="KW-0472">Membrane</keyword>
<keyword evidence="3" id="KW-1185">Reference proteome</keyword>
<protein>
    <submittedName>
        <fullName evidence="2">VanZ family protein</fullName>
    </submittedName>
</protein>
<dbReference type="EMBL" id="CP054139">
    <property type="protein sequence ID" value="QKJ31781.1"/>
    <property type="molecule type" value="Genomic_DNA"/>
</dbReference>
<evidence type="ECO:0000313" key="2">
    <source>
        <dbReference type="EMBL" id="QKJ31781.1"/>
    </source>
</evidence>
<keyword evidence="1" id="KW-1133">Transmembrane helix</keyword>
<dbReference type="KEGG" id="mmab:HQ865_19090"/>
<reference evidence="2 3" key="1">
    <citation type="submission" date="2020-05" db="EMBL/GenBank/DDBJ databases">
        <title>Mucilaginibacter mali sp. nov.</title>
        <authorList>
            <person name="Kim H.S."/>
            <person name="Lee K.C."/>
            <person name="Suh M.K."/>
            <person name="Kim J.-S."/>
            <person name="Han K.-I."/>
            <person name="Eom M.K."/>
            <person name="Shin Y.K."/>
            <person name="Lee J.-S."/>
        </authorList>
    </citation>
    <scope>NUCLEOTIDE SEQUENCE [LARGE SCALE GENOMIC DNA]</scope>
    <source>
        <strain evidence="2 3">G2-14</strain>
    </source>
</reference>
<evidence type="ECO:0000256" key="1">
    <source>
        <dbReference type="SAM" id="Phobius"/>
    </source>
</evidence>
<dbReference type="RefSeq" id="WP_173416439.1">
    <property type="nucleotide sequence ID" value="NZ_CP054139.1"/>
</dbReference>
<accession>A0A7D4UN82</accession>
<evidence type="ECO:0000313" key="3">
    <source>
        <dbReference type="Proteomes" id="UP000505355"/>
    </source>
</evidence>
<dbReference type="Proteomes" id="UP000505355">
    <property type="component" value="Chromosome"/>
</dbReference>
<dbReference type="NCBIfam" id="NF037970">
    <property type="entry name" value="vanZ_1"/>
    <property type="match status" value="1"/>
</dbReference>
<proteinExistence type="predicted"/>
<keyword evidence="1" id="KW-0812">Transmembrane</keyword>
<gene>
    <name evidence="2" type="primary">vanZ</name>
    <name evidence="2" type="ORF">HQ865_19090</name>
</gene>